<name>A0A9P5NG43_GYMJU</name>
<sequence length="147" mass="15510">MFTSFADLFGGGALERDNRPKRAWTLPPAPGPTLRQRIERKEREAGLRCFDVSCGVGPSDEEPFGASEGEGGKQVSIMSMADHTALMCGHTFHNTCLVSAERVALSAKGAEGVVETGDGQVEVLCPICRGAGCVSRAEWDAGVEALA</sequence>
<dbReference type="Proteomes" id="UP000724874">
    <property type="component" value="Unassembled WGS sequence"/>
</dbReference>
<evidence type="ECO:0008006" key="3">
    <source>
        <dbReference type="Google" id="ProtNLM"/>
    </source>
</evidence>
<dbReference type="EMBL" id="JADNYJ010000097">
    <property type="protein sequence ID" value="KAF8886236.1"/>
    <property type="molecule type" value="Genomic_DNA"/>
</dbReference>
<comment type="caution">
    <text evidence="1">The sequence shown here is derived from an EMBL/GenBank/DDBJ whole genome shotgun (WGS) entry which is preliminary data.</text>
</comment>
<gene>
    <name evidence="1" type="ORF">CPB84DRAFT_1685168</name>
</gene>
<accession>A0A9P5NG43</accession>
<dbReference type="Gene3D" id="3.30.40.10">
    <property type="entry name" value="Zinc/RING finger domain, C3HC4 (zinc finger)"/>
    <property type="match status" value="1"/>
</dbReference>
<dbReference type="SUPFAM" id="SSF57850">
    <property type="entry name" value="RING/U-box"/>
    <property type="match status" value="1"/>
</dbReference>
<dbReference type="InterPro" id="IPR013083">
    <property type="entry name" value="Znf_RING/FYVE/PHD"/>
</dbReference>
<keyword evidence="2" id="KW-1185">Reference proteome</keyword>
<reference evidence="1" key="1">
    <citation type="submission" date="2020-11" db="EMBL/GenBank/DDBJ databases">
        <authorList>
            <consortium name="DOE Joint Genome Institute"/>
            <person name="Ahrendt S."/>
            <person name="Riley R."/>
            <person name="Andreopoulos W."/>
            <person name="LaButti K."/>
            <person name="Pangilinan J."/>
            <person name="Ruiz-duenas F.J."/>
            <person name="Barrasa J.M."/>
            <person name="Sanchez-Garcia M."/>
            <person name="Camarero S."/>
            <person name="Miyauchi S."/>
            <person name="Serrano A."/>
            <person name="Linde D."/>
            <person name="Babiker R."/>
            <person name="Drula E."/>
            <person name="Ayuso-Fernandez I."/>
            <person name="Pacheco R."/>
            <person name="Padilla G."/>
            <person name="Ferreira P."/>
            <person name="Barriuso J."/>
            <person name="Kellner H."/>
            <person name="Castanera R."/>
            <person name="Alfaro M."/>
            <person name="Ramirez L."/>
            <person name="Pisabarro A.G."/>
            <person name="Kuo A."/>
            <person name="Tritt A."/>
            <person name="Lipzen A."/>
            <person name="He G."/>
            <person name="Yan M."/>
            <person name="Ng V."/>
            <person name="Cullen D."/>
            <person name="Martin F."/>
            <person name="Rosso M.-N."/>
            <person name="Henrissat B."/>
            <person name="Hibbett D."/>
            <person name="Martinez A.T."/>
            <person name="Grigoriev I.V."/>
        </authorList>
    </citation>
    <scope>NUCLEOTIDE SEQUENCE</scope>
    <source>
        <strain evidence="1">AH 44721</strain>
    </source>
</reference>
<organism evidence="1 2">
    <name type="scientific">Gymnopilus junonius</name>
    <name type="common">Spectacular rustgill mushroom</name>
    <name type="synonym">Gymnopilus spectabilis subsp. junonius</name>
    <dbReference type="NCBI Taxonomy" id="109634"/>
    <lineage>
        <taxon>Eukaryota</taxon>
        <taxon>Fungi</taxon>
        <taxon>Dikarya</taxon>
        <taxon>Basidiomycota</taxon>
        <taxon>Agaricomycotina</taxon>
        <taxon>Agaricomycetes</taxon>
        <taxon>Agaricomycetidae</taxon>
        <taxon>Agaricales</taxon>
        <taxon>Agaricineae</taxon>
        <taxon>Hymenogastraceae</taxon>
        <taxon>Gymnopilus</taxon>
    </lineage>
</organism>
<evidence type="ECO:0000313" key="2">
    <source>
        <dbReference type="Proteomes" id="UP000724874"/>
    </source>
</evidence>
<dbReference type="AlphaFoldDB" id="A0A9P5NG43"/>
<proteinExistence type="predicted"/>
<dbReference type="OrthoDB" id="8062037at2759"/>
<protein>
    <recommendedName>
        <fullName evidence="3">RING-type domain-containing protein</fullName>
    </recommendedName>
</protein>
<evidence type="ECO:0000313" key="1">
    <source>
        <dbReference type="EMBL" id="KAF8886236.1"/>
    </source>
</evidence>